<evidence type="ECO:0000313" key="2">
    <source>
        <dbReference type="Proteomes" id="UP000682782"/>
    </source>
</evidence>
<proteinExistence type="predicted"/>
<sequence>MSASSIRKTAGRILCTGIILLLVCVSFASAEDLFAAGEQNLKDHGLVLEDVISEYSEFGNSGNGFSGFWLPYLQDNKPAFHLFDVTGDGCVDLVTGRMFGSGMVRHEVVVMDPLSHEIYILDGYDYDYGVTDVTADRLTVEKSGPNGYNKPITKTQGTIKLEDGQLVFVPDEN</sequence>
<reference evidence="1" key="1">
    <citation type="submission" date="2021-01" db="EMBL/GenBank/DDBJ databases">
        <title>Complete genome sequence of Clostridiales bacterium R-7.</title>
        <authorList>
            <person name="Mahoney-Kurpe S.C."/>
            <person name="Palevich N."/>
            <person name="Koike S."/>
            <person name="Moon C.D."/>
            <person name="Attwood G.T."/>
        </authorList>
    </citation>
    <scope>NUCLEOTIDE SEQUENCE</scope>
    <source>
        <strain evidence="1">R-7</strain>
    </source>
</reference>
<keyword evidence="2" id="KW-1185">Reference proteome</keyword>
<accession>A0AC61NAG3</accession>
<name>A0AC61NAG3_9FIRM</name>
<gene>
    <name evidence="1" type="ORF">JYE49_02235</name>
</gene>
<organism evidence="1 2">
    <name type="scientific">Aristaeella hokkaidonensis</name>
    <dbReference type="NCBI Taxonomy" id="3046382"/>
    <lineage>
        <taxon>Bacteria</taxon>
        <taxon>Bacillati</taxon>
        <taxon>Bacillota</taxon>
        <taxon>Clostridia</taxon>
        <taxon>Eubacteriales</taxon>
        <taxon>Aristaeellaceae</taxon>
        <taxon>Aristaeella</taxon>
    </lineage>
</organism>
<evidence type="ECO:0000313" key="1">
    <source>
        <dbReference type="EMBL" id="QUC67541.1"/>
    </source>
</evidence>
<dbReference type="EMBL" id="CP068393">
    <property type="protein sequence ID" value="QUC67541.1"/>
    <property type="molecule type" value="Genomic_DNA"/>
</dbReference>
<dbReference type="Proteomes" id="UP000682782">
    <property type="component" value="Chromosome"/>
</dbReference>
<protein>
    <submittedName>
        <fullName evidence="1">Uncharacterized protein</fullName>
    </submittedName>
</protein>